<dbReference type="Pfam" id="PF14223">
    <property type="entry name" value="Retrotran_gag_2"/>
    <property type="match status" value="1"/>
</dbReference>
<reference evidence="2" key="1">
    <citation type="journal article" date="2012" name="Nature">
        <title>The tomato genome sequence provides insights into fleshy fruit evolution.</title>
        <authorList>
            <consortium name="Tomato Genome Consortium"/>
        </authorList>
    </citation>
    <scope>NUCLEOTIDE SEQUENCE [LARGE SCALE GENOMIC DNA]</scope>
    <source>
        <strain evidence="2">cv. Heinz 1706</strain>
    </source>
</reference>
<proteinExistence type="predicted"/>
<dbReference type="OMA" id="ICAHEFA"/>
<dbReference type="EnsemblPlants" id="Solyc12g038040.2.1">
    <property type="protein sequence ID" value="Solyc12g038040.2.1.1"/>
    <property type="gene ID" value="Solyc12g038040.2"/>
</dbReference>
<sequence>MSLREDFNTIQKGNLSITVYLQEIKEIFTKPASVGVHISPDEVFLRLVHGLPSEYYSIASALRARETTITFQELHDKLTDFEAHLTRRSSHIVAPITVNFAAKPPASTNRNSNRGANNSGSNKRNFSPSNQNGNGGYQGGHSGGQNN</sequence>
<dbReference type="AlphaFoldDB" id="A0A3Q7J904"/>
<dbReference type="Gramene" id="Solyc12g038040.2.1">
    <property type="protein sequence ID" value="Solyc12g038040.2.1.1"/>
    <property type="gene ID" value="Solyc12g038040.2"/>
</dbReference>
<evidence type="ECO:0000313" key="3">
    <source>
        <dbReference type="Proteomes" id="UP000004994"/>
    </source>
</evidence>
<evidence type="ECO:0000313" key="2">
    <source>
        <dbReference type="EnsemblPlants" id="Solyc12g038040.2.1.1"/>
    </source>
</evidence>
<protein>
    <recommendedName>
        <fullName evidence="4">Retrotransposon gag domain-containing protein</fullName>
    </recommendedName>
</protein>
<dbReference type="PaxDb" id="4081-Solyc12g038040.1.1"/>
<feature type="region of interest" description="Disordered" evidence="1">
    <location>
        <begin position="102"/>
        <end position="147"/>
    </location>
</feature>
<name>A0A3Q7J904_SOLLC</name>
<organism evidence="2">
    <name type="scientific">Solanum lycopersicum</name>
    <name type="common">Tomato</name>
    <name type="synonym">Lycopersicon esculentum</name>
    <dbReference type="NCBI Taxonomy" id="4081"/>
    <lineage>
        <taxon>Eukaryota</taxon>
        <taxon>Viridiplantae</taxon>
        <taxon>Streptophyta</taxon>
        <taxon>Embryophyta</taxon>
        <taxon>Tracheophyta</taxon>
        <taxon>Spermatophyta</taxon>
        <taxon>Magnoliopsida</taxon>
        <taxon>eudicotyledons</taxon>
        <taxon>Gunneridae</taxon>
        <taxon>Pentapetalae</taxon>
        <taxon>asterids</taxon>
        <taxon>lamiids</taxon>
        <taxon>Solanales</taxon>
        <taxon>Solanaceae</taxon>
        <taxon>Solanoideae</taxon>
        <taxon>Solaneae</taxon>
        <taxon>Solanum</taxon>
        <taxon>Solanum subgen. Lycopersicon</taxon>
    </lineage>
</organism>
<reference evidence="2" key="2">
    <citation type="submission" date="2019-01" db="UniProtKB">
        <authorList>
            <consortium name="EnsemblPlants"/>
        </authorList>
    </citation>
    <scope>IDENTIFICATION</scope>
    <source>
        <strain evidence="2">cv. Heinz 1706</strain>
    </source>
</reference>
<dbReference type="PANTHER" id="PTHR47481">
    <property type="match status" value="1"/>
</dbReference>
<evidence type="ECO:0000256" key="1">
    <source>
        <dbReference type="SAM" id="MobiDB-lite"/>
    </source>
</evidence>
<accession>A0A3Q7J904</accession>
<evidence type="ECO:0008006" key="4">
    <source>
        <dbReference type="Google" id="ProtNLM"/>
    </source>
</evidence>
<dbReference type="InParanoid" id="A0A3Q7J904"/>
<dbReference type="Proteomes" id="UP000004994">
    <property type="component" value="Chromosome 12"/>
</dbReference>
<keyword evidence="3" id="KW-1185">Reference proteome</keyword>
<feature type="compositionally biased region" description="Gly residues" evidence="1">
    <location>
        <begin position="133"/>
        <end position="147"/>
    </location>
</feature>
<feature type="compositionally biased region" description="Low complexity" evidence="1">
    <location>
        <begin position="109"/>
        <end position="125"/>
    </location>
</feature>
<dbReference type="PANTHER" id="PTHR47481:SF29">
    <property type="entry name" value="RETROTRANSPOSON GAG DOMAIN-CONTAINING PROTEIN"/>
    <property type="match status" value="1"/>
</dbReference>